<keyword evidence="3" id="KW-1185">Reference proteome</keyword>
<dbReference type="EMBL" id="CP071793">
    <property type="protein sequence ID" value="QTD50423.1"/>
    <property type="molecule type" value="Genomic_DNA"/>
</dbReference>
<dbReference type="PANTHER" id="PTHR46320:SF1">
    <property type="entry name" value="GLYCEROPHOSPHODIESTER PHOSPHODIESTERASE 1"/>
    <property type="match status" value="1"/>
</dbReference>
<dbReference type="InterPro" id="IPR030395">
    <property type="entry name" value="GP_PDE_dom"/>
</dbReference>
<protein>
    <recommendedName>
        <fullName evidence="1">GP-PDE domain-containing protein</fullName>
    </recommendedName>
</protein>
<sequence length="118" mass="13509">MDIVEVGLKKTSDGHLVLMHDYQVNRTTDGERTVGSKTLAEVRALRLKEGLVVLPPALPTTACRPWKRRWRRCGVVRCCTRTSRGAIATRCTTCWWLTTWWITACSRATHRLARSRRS</sequence>
<organism evidence="2 3">
    <name type="scientific">Sulfidibacter corallicola</name>
    <dbReference type="NCBI Taxonomy" id="2818388"/>
    <lineage>
        <taxon>Bacteria</taxon>
        <taxon>Pseudomonadati</taxon>
        <taxon>Acidobacteriota</taxon>
        <taxon>Holophagae</taxon>
        <taxon>Acanthopleuribacterales</taxon>
        <taxon>Acanthopleuribacteraceae</taxon>
        <taxon>Sulfidibacter</taxon>
    </lineage>
</organism>
<reference evidence="2" key="1">
    <citation type="submission" date="2021-03" db="EMBL/GenBank/DDBJ databases">
        <title>Acanthopleuribacteraceae sp. M133.</title>
        <authorList>
            <person name="Wang G."/>
        </authorList>
    </citation>
    <scope>NUCLEOTIDE SEQUENCE</scope>
    <source>
        <strain evidence="2">M133</strain>
    </source>
</reference>
<dbReference type="Gene3D" id="3.20.20.190">
    <property type="entry name" value="Phosphatidylinositol (PI) phosphodiesterase"/>
    <property type="match status" value="1"/>
</dbReference>
<dbReference type="PROSITE" id="PS51704">
    <property type="entry name" value="GP_PDE"/>
    <property type="match status" value="1"/>
</dbReference>
<dbReference type="GO" id="GO:0008889">
    <property type="term" value="F:glycerophosphodiester phosphodiesterase activity"/>
    <property type="evidence" value="ECO:0007669"/>
    <property type="project" value="TreeGrafter"/>
</dbReference>
<gene>
    <name evidence="2" type="ORF">J3U87_32975</name>
</gene>
<dbReference type="AlphaFoldDB" id="A0A8A4TLH9"/>
<dbReference type="GO" id="GO:0006580">
    <property type="term" value="P:ethanolamine metabolic process"/>
    <property type="evidence" value="ECO:0007669"/>
    <property type="project" value="TreeGrafter"/>
</dbReference>
<evidence type="ECO:0000259" key="1">
    <source>
        <dbReference type="PROSITE" id="PS51704"/>
    </source>
</evidence>
<dbReference type="GO" id="GO:0006644">
    <property type="term" value="P:phospholipid metabolic process"/>
    <property type="evidence" value="ECO:0007669"/>
    <property type="project" value="TreeGrafter"/>
</dbReference>
<dbReference type="RefSeq" id="WP_420038239.1">
    <property type="nucleotide sequence ID" value="NZ_CP071793.1"/>
</dbReference>
<dbReference type="GO" id="GO:0005886">
    <property type="term" value="C:plasma membrane"/>
    <property type="evidence" value="ECO:0007669"/>
    <property type="project" value="TreeGrafter"/>
</dbReference>
<dbReference type="SUPFAM" id="SSF51695">
    <property type="entry name" value="PLC-like phosphodiesterases"/>
    <property type="match status" value="1"/>
</dbReference>
<accession>A0A8A4TLH9</accession>
<evidence type="ECO:0000313" key="2">
    <source>
        <dbReference type="EMBL" id="QTD50423.1"/>
    </source>
</evidence>
<dbReference type="InterPro" id="IPR017946">
    <property type="entry name" value="PLC-like_Pdiesterase_TIM-brl"/>
</dbReference>
<dbReference type="Pfam" id="PF03009">
    <property type="entry name" value="GDPD"/>
    <property type="match status" value="1"/>
</dbReference>
<dbReference type="GO" id="GO:0070291">
    <property type="term" value="P:N-acylethanolamine metabolic process"/>
    <property type="evidence" value="ECO:0007669"/>
    <property type="project" value="TreeGrafter"/>
</dbReference>
<feature type="domain" description="GP-PDE" evidence="1">
    <location>
        <begin position="1"/>
        <end position="118"/>
    </location>
</feature>
<proteinExistence type="predicted"/>
<dbReference type="KEGG" id="scor:J3U87_32975"/>
<dbReference type="PANTHER" id="PTHR46320">
    <property type="entry name" value="GLYCEROPHOSPHODIESTER PHOSPHODIESTERASE 1"/>
    <property type="match status" value="1"/>
</dbReference>
<dbReference type="Proteomes" id="UP000663929">
    <property type="component" value="Chromosome"/>
</dbReference>
<name>A0A8A4TLH9_SULCO</name>
<evidence type="ECO:0000313" key="3">
    <source>
        <dbReference type="Proteomes" id="UP000663929"/>
    </source>
</evidence>